<keyword evidence="3" id="KW-1185">Reference proteome</keyword>
<organism evidence="2 3">
    <name type="scientific">Sandaracinus amylolyticus</name>
    <dbReference type="NCBI Taxonomy" id="927083"/>
    <lineage>
        <taxon>Bacteria</taxon>
        <taxon>Pseudomonadati</taxon>
        <taxon>Myxococcota</taxon>
        <taxon>Polyangia</taxon>
        <taxon>Polyangiales</taxon>
        <taxon>Sandaracinaceae</taxon>
        <taxon>Sandaracinus</taxon>
    </lineage>
</organism>
<evidence type="ECO:0000256" key="1">
    <source>
        <dbReference type="SAM" id="SignalP"/>
    </source>
</evidence>
<dbReference type="InterPro" id="IPR011447">
    <property type="entry name" value="DUF1552"/>
</dbReference>
<dbReference type="STRING" id="927083.DB32_006824"/>
<dbReference type="OrthoDB" id="5485381at2"/>
<feature type="signal peptide" evidence="1">
    <location>
        <begin position="1"/>
        <end position="17"/>
    </location>
</feature>
<dbReference type="Pfam" id="PF07586">
    <property type="entry name" value="HXXSHH"/>
    <property type="match status" value="1"/>
</dbReference>
<evidence type="ECO:0008006" key="4">
    <source>
        <dbReference type="Google" id="ProtNLM"/>
    </source>
</evidence>
<keyword evidence="1" id="KW-0732">Signal</keyword>
<sequence length="436" mass="46382">MLARRRFLQGLALSAAAAPFTSFGLRALAGPGDPPLRLVLWPMMNGSDPAHFWPSSVGATSLVTEPLRAFADQITYVRGLNVQGSDNHFAVRSIFTGAPVPDYLSPDPRVRSLDQVVAAHIDASGPTPVRSLHLGVRPADSYDFYQLYGRSTLFFTPEGPVDYEASPVAAYDRLFAGGPVDPGPTEPTVDLDAEALAITEAELGDLGARVTGLPSEEEKIAQHLASVRALRSTGEMPPPTTVSCETGSLASVERLRSALQGNPREAYKDEHFSNIFDAQVDVMARAMTCGLTRVATLQAGSADGNVLVPVNGGQPHHNTSHGDQALFARCQAWYMEKLARFLTAIDVPDPLDPSGNTVLSNTCVVVMAECLPSSHSSMGVPTMIIGRLGGRLRTNAIIDAAGATNRHVLKAVCRAFGVSDADSGHFGGDELREVRS</sequence>
<dbReference type="Proteomes" id="UP000034883">
    <property type="component" value="Chromosome"/>
</dbReference>
<dbReference type="KEGG" id="samy:DB32_006824"/>
<evidence type="ECO:0000313" key="3">
    <source>
        <dbReference type="Proteomes" id="UP000034883"/>
    </source>
</evidence>
<dbReference type="EMBL" id="CP011125">
    <property type="protein sequence ID" value="AKF09675.1"/>
    <property type="molecule type" value="Genomic_DNA"/>
</dbReference>
<proteinExistence type="predicted"/>
<name>A0A0F6W7S8_9BACT</name>
<dbReference type="RefSeq" id="WP_053236705.1">
    <property type="nucleotide sequence ID" value="NZ_CP011125.1"/>
</dbReference>
<protein>
    <recommendedName>
        <fullName evidence="4">Tat (Twin-arginine translocation) pathway signal sequence domain protein</fullName>
    </recommendedName>
</protein>
<accession>A0A0F6W7S8</accession>
<dbReference type="InterPro" id="IPR006311">
    <property type="entry name" value="TAT_signal"/>
</dbReference>
<feature type="chain" id="PRO_5002511815" description="Tat (Twin-arginine translocation) pathway signal sequence domain protein" evidence="1">
    <location>
        <begin position="18"/>
        <end position="436"/>
    </location>
</feature>
<evidence type="ECO:0000313" key="2">
    <source>
        <dbReference type="EMBL" id="AKF09675.1"/>
    </source>
</evidence>
<gene>
    <name evidence="2" type="ORF">DB32_006824</name>
</gene>
<reference evidence="2 3" key="1">
    <citation type="submission" date="2015-03" db="EMBL/GenBank/DDBJ databases">
        <title>Genome assembly of Sandaracinus amylolyticus DSM 53668.</title>
        <authorList>
            <person name="Sharma G."/>
            <person name="Subramanian S."/>
        </authorList>
    </citation>
    <scope>NUCLEOTIDE SEQUENCE [LARGE SCALE GENOMIC DNA]</scope>
    <source>
        <strain evidence="2 3">DSM 53668</strain>
    </source>
</reference>
<dbReference type="AlphaFoldDB" id="A0A0F6W7S8"/>
<dbReference type="PROSITE" id="PS51318">
    <property type="entry name" value="TAT"/>
    <property type="match status" value="1"/>
</dbReference>